<dbReference type="InterPro" id="IPR016181">
    <property type="entry name" value="Acyl_CoA_acyltransferase"/>
</dbReference>
<dbReference type="SUPFAM" id="SSF55729">
    <property type="entry name" value="Acyl-CoA N-acyltransferases (Nat)"/>
    <property type="match status" value="1"/>
</dbReference>
<dbReference type="PANTHER" id="PTHR36174">
    <property type="entry name" value="LIPID II:GLYCINE GLYCYLTRANSFERASE"/>
    <property type="match status" value="1"/>
</dbReference>
<sequence length="323" mass="37395">MKITVRKFTAKDTKDWDDFVNQSNNGTIFHSRRFLGYHSEDKFHDHSLIFQKKEKVIAVLPAALIVEDGENILASHPGTSVGSCAVPIELSFSDALGIVEKLSSYGVENNFCKIRITQPPLIYSRRISQYMDFAFRKAGYHYLRREVSSILFLEHSVKENLVKFKSTHRTAIRKAEKSGVIIKQTDEYENFYKILEKNLSIRHNVSPTHSLLELLYLKELFPDRIILFGAYLKNEMIAGVINFVINGRIVLAFYVSHKKQYQELRPINLLFYKIFEWAIQQQFKAFDFGIFTVNEIPNMGLARFKENFGSSGVFRDTIELNIS</sequence>
<protein>
    <recommendedName>
        <fullName evidence="1">BioF2-like acetyltransferase domain-containing protein</fullName>
    </recommendedName>
</protein>
<reference evidence="2" key="1">
    <citation type="submission" date="2018-05" db="EMBL/GenBank/DDBJ databases">
        <authorList>
            <person name="Lanie J.A."/>
            <person name="Ng W.-L."/>
            <person name="Kazmierczak K.M."/>
            <person name="Andrzejewski T.M."/>
            <person name="Davidsen T.M."/>
            <person name="Wayne K.J."/>
            <person name="Tettelin H."/>
            <person name="Glass J.I."/>
            <person name="Rusch D."/>
            <person name="Podicherti R."/>
            <person name="Tsui H.-C.T."/>
            <person name="Winkler M.E."/>
        </authorList>
    </citation>
    <scope>NUCLEOTIDE SEQUENCE</scope>
</reference>
<evidence type="ECO:0000313" key="2">
    <source>
        <dbReference type="EMBL" id="SUZ56367.1"/>
    </source>
</evidence>
<dbReference type="EMBL" id="UINC01000497">
    <property type="protein sequence ID" value="SUZ56367.1"/>
    <property type="molecule type" value="Genomic_DNA"/>
</dbReference>
<dbReference type="Gene3D" id="3.40.630.30">
    <property type="match status" value="1"/>
</dbReference>
<dbReference type="AlphaFoldDB" id="A0A381NPB7"/>
<gene>
    <name evidence="2" type="ORF">METZ01_LOCUS9221</name>
</gene>
<name>A0A381NPB7_9ZZZZ</name>
<dbReference type="PANTHER" id="PTHR36174:SF1">
    <property type="entry name" value="LIPID II:GLYCINE GLYCYLTRANSFERASE"/>
    <property type="match status" value="1"/>
</dbReference>
<evidence type="ECO:0000259" key="1">
    <source>
        <dbReference type="Pfam" id="PF13480"/>
    </source>
</evidence>
<proteinExistence type="predicted"/>
<dbReference type="InterPro" id="IPR050644">
    <property type="entry name" value="PG_Glycine_Bridge_Synth"/>
</dbReference>
<dbReference type="Pfam" id="PF13480">
    <property type="entry name" value="Acetyltransf_6"/>
    <property type="match status" value="1"/>
</dbReference>
<organism evidence="2">
    <name type="scientific">marine metagenome</name>
    <dbReference type="NCBI Taxonomy" id="408172"/>
    <lineage>
        <taxon>unclassified sequences</taxon>
        <taxon>metagenomes</taxon>
        <taxon>ecological metagenomes</taxon>
    </lineage>
</organism>
<feature type="domain" description="BioF2-like acetyltransferase" evidence="1">
    <location>
        <begin position="163"/>
        <end position="290"/>
    </location>
</feature>
<accession>A0A381NPB7</accession>
<dbReference type="InterPro" id="IPR038740">
    <property type="entry name" value="BioF2-like_GNAT_dom"/>
</dbReference>